<gene>
    <name evidence="3" type="ORF">LSH36_788g00022</name>
</gene>
<keyword evidence="4" id="KW-1185">Reference proteome</keyword>
<keyword evidence="2" id="KW-0812">Transmembrane</keyword>
<feature type="compositionally biased region" description="Basic and acidic residues" evidence="1">
    <location>
        <begin position="122"/>
        <end position="131"/>
    </location>
</feature>
<keyword evidence="2" id="KW-0472">Membrane</keyword>
<name>A0AAD9MV29_9ANNE</name>
<sequence length="296" mass="32597">MTYEHICLSQKEPDKRKMIQNGSEINAQEKLQSAILRVLESGLFQRIRRRWMASSYRCTGLERVTSQTNISLREAQGAFYILGIGIVAAILILIVESVSKSRCWSYKPGFVQGQRIGPQGHGEPHPGRSRPDNPQASPGRSMEQYDVEAGGLAIVDCQLRHPGEHMQNKSVPPARQNDSDENGQPKLRRRNGFVPNGDLNGGVKALGGLHYTDLFTGLTTPSGLVYDVTEPASEAARCKFSEPPTRRCSDGRLSVRRRCNSCGAMRAAISKTVKVNNNDAETGEVTIRSVADVSYL</sequence>
<accession>A0AAD9MV29</accession>
<organism evidence="3 4">
    <name type="scientific">Paralvinella palmiformis</name>
    <dbReference type="NCBI Taxonomy" id="53620"/>
    <lineage>
        <taxon>Eukaryota</taxon>
        <taxon>Metazoa</taxon>
        <taxon>Spiralia</taxon>
        <taxon>Lophotrochozoa</taxon>
        <taxon>Annelida</taxon>
        <taxon>Polychaeta</taxon>
        <taxon>Sedentaria</taxon>
        <taxon>Canalipalpata</taxon>
        <taxon>Terebellida</taxon>
        <taxon>Terebelliformia</taxon>
        <taxon>Alvinellidae</taxon>
        <taxon>Paralvinella</taxon>
    </lineage>
</organism>
<feature type="transmembrane region" description="Helical" evidence="2">
    <location>
        <begin position="77"/>
        <end position="95"/>
    </location>
</feature>
<comment type="caution">
    <text evidence="3">The sequence shown here is derived from an EMBL/GenBank/DDBJ whole genome shotgun (WGS) entry which is preliminary data.</text>
</comment>
<dbReference type="AlphaFoldDB" id="A0AAD9MV29"/>
<protein>
    <submittedName>
        <fullName evidence="3">Uncharacterized protein</fullName>
    </submittedName>
</protein>
<evidence type="ECO:0000313" key="3">
    <source>
        <dbReference type="EMBL" id="KAK2144069.1"/>
    </source>
</evidence>
<dbReference type="Proteomes" id="UP001208570">
    <property type="component" value="Unassembled WGS sequence"/>
</dbReference>
<proteinExistence type="predicted"/>
<feature type="region of interest" description="Disordered" evidence="1">
    <location>
        <begin position="114"/>
        <end position="142"/>
    </location>
</feature>
<evidence type="ECO:0000256" key="2">
    <source>
        <dbReference type="SAM" id="Phobius"/>
    </source>
</evidence>
<evidence type="ECO:0000313" key="4">
    <source>
        <dbReference type="Proteomes" id="UP001208570"/>
    </source>
</evidence>
<keyword evidence="2" id="KW-1133">Transmembrane helix</keyword>
<feature type="region of interest" description="Disordered" evidence="1">
    <location>
        <begin position="163"/>
        <end position="196"/>
    </location>
</feature>
<reference evidence="3" key="1">
    <citation type="journal article" date="2023" name="Mol. Biol. Evol.">
        <title>Third-Generation Sequencing Reveals the Adaptive Role of the Epigenome in Three Deep-Sea Polychaetes.</title>
        <authorList>
            <person name="Perez M."/>
            <person name="Aroh O."/>
            <person name="Sun Y."/>
            <person name="Lan Y."/>
            <person name="Juniper S.K."/>
            <person name="Young C.R."/>
            <person name="Angers B."/>
            <person name="Qian P.Y."/>
        </authorList>
    </citation>
    <scope>NUCLEOTIDE SEQUENCE</scope>
    <source>
        <strain evidence="3">P08H-3</strain>
    </source>
</reference>
<evidence type="ECO:0000256" key="1">
    <source>
        <dbReference type="SAM" id="MobiDB-lite"/>
    </source>
</evidence>
<dbReference type="EMBL" id="JAODUP010000788">
    <property type="protein sequence ID" value="KAK2144069.1"/>
    <property type="molecule type" value="Genomic_DNA"/>
</dbReference>